<dbReference type="InterPro" id="IPR020845">
    <property type="entry name" value="AMP-binding_CS"/>
</dbReference>
<dbReference type="CDD" id="cd06558">
    <property type="entry name" value="crotonase-like"/>
    <property type="match status" value="4"/>
</dbReference>
<evidence type="ECO:0000256" key="5">
    <source>
        <dbReference type="PIRSR" id="PIRSR610122-1"/>
    </source>
</evidence>
<feature type="domain" description="Carrier" evidence="7">
    <location>
        <begin position="1920"/>
        <end position="1994"/>
    </location>
</feature>
<dbReference type="InterPro" id="IPR014031">
    <property type="entry name" value="Ketoacyl_synth_C"/>
</dbReference>
<dbReference type="InterPro" id="IPR006162">
    <property type="entry name" value="Ppantetheine_attach_site"/>
</dbReference>
<feature type="domain" description="Ketosynthase family 3 (KS3)" evidence="8">
    <location>
        <begin position="2015"/>
        <end position="2440"/>
    </location>
</feature>
<dbReference type="Gene3D" id="3.40.47.10">
    <property type="match status" value="4"/>
</dbReference>
<feature type="domain" description="Carrier" evidence="7">
    <location>
        <begin position="5097"/>
        <end position="5172"/>
    </location>
</feature>
<evidence type="ECO:0000259" key="7">
    <source>
        <dbReference type="PROSITE" id="PS50075"/>
    </source>
</evidence>
<evidence type="ECO:0000256" key="2">
    <source>
        <dbReference type="ARBA" id="ARBA00022450"/>
    </source>
</evidence>
<dbReference type="InterPro" id="IPR020841">
    <property type="entry name" value="PKS_Beta-ketoAc_synthase_dom"/>
</dbReference>
<dbReference type="NCBIfam" id="TIGR01833">
    <property type="entry name" value="HMG-CoA-S_euk"/>
    <property type="match status" value="2"/>
</dbReference>
<dbReference type="InterPro" id="IPR018201">
    <property type="entry name" value="Ketoacyl_synth_AS"/>
</dbReference>
<feature type="active site" description="Proton donor/acceptor" evidence="5">
    <location>
        <position position="4179"/>
    </location>
</feature>
<dbReference type="InterPro" id="IPR013968">
    <property type="entry name" value="PKS_KR"/>
</dbReference>
<protein>
    <submittedName>
        <fullName evidence="9">Polyketide synthase</fullName>
    </submittedName>
</protein>
<dbReference type="Pfam" id="PF08659">
    <property type="entry name" value="KR"/>
    <property type="match status" value="1"/>
</dbReference>
<dbReference type="InterPro" id="IPR042099">
    <property type="entry name" value="ANL_N_sf"/>
</dbReference>
<feature type="binding site" evidence="6">
    <location>
        <position position="4304"/>
    </location>
    <ligand>
        <name>CoA</name>
        <dbReference type="ChEBI" id="CHEBI:57287"/>
    </ligand>
</feature>
<dbReference type="CDD" id="cd00827">
    <property type="entry name" value="init_cond_enzymes"/>
    <property type="match status" value="2"/>
</dbReference>
<dbReference type="Gene3D" id="3.10.129.110">
    <property type="entry name" value="Polyketide synthase dehydratase"/>
    <property type="match status" value="1"/>
</dbReference>
<dbReference type="Pfam" id="PF00109">
    <property type="entry name" value="ketoacyl-synt"/>
    <property type="match status" value="2"/>
</dbReference>
<dbReference type="PROSITE" id="PS50075">
    <property type="entry name" value="CARRIER"/>
    <property type="match status" value="4"/>
</dbReference>
<dbReference type="PROSITE" id="PS00012">
    <property type="entry name" value="PHOSPHOPANTETHEINE"/>
    <property type="match status" value="2"/>
</dbReference>
<dbReference type="Pfam" id="PF08540">
    <property type="entry name" value="HMG_CoA_synt_C"/>
    <property type="match status" value="4"/>
</dbReference>
<dbReference type="GO" id="GO:0031177">
    <property type="term" value="F:phosphopantetheine binding"/>
    <property type="evidence" value="ECO:0007669"/>
    <property type="project" value="InterPro"/>
</dbReference>
<evidence type="ECO:0000313" key="9">
    <source>
        <dbReference type="EMBL" id="QDZ22815.1"/>
    </source>
</evidence>
<dbReference type="PROSITE" id="PS52004">
    <property type="entry name" value="KS3_2"/>
    <property type="match status" value="2"/>
</dbReference>
<dbReference type="CDD" id="cd00833">
    <property type="entry name" value="PKS"/>
    <property type="match status" value="2"/>
</dbReference>
<dbReference type="Pfam" id="PF00378">
    <property type="entry name" value="ECH_1"/>
    <property type="match status" value="4"/>
</dbReference>
<dbReference type="SUPFAM" id="SSF52096">
    <property type="entry name" value="ClpP/crotonase"/>
    <property type="match status" value="6"/>
</dbReference>
<dbReference type="GO" id="GO:0004421">
    <property type="term" value="F:hydroxymethylglutaryl-CoA synthase activity"/>
    <property type="evidence" value="ECO:0007669"/>
    <property type="project" value="InterPro"/>
</dbReference>
<dbReference type="SMART" id="SM00822">
    <property type="entry name" value="PKS_KR"/>
    <property type="match status" value="1"/>
</dbReference>
<dbReference type="GO" id="GO:0004315">
    <property type="term" value="F:3-oxoacyl-[acyl-carrier-protein] synthase activity"/>
    <property type="evidence" value="ECO:0007669"/>
    <property type="project" value="InterPro"/>
</dbReference>
<feature type="active site" description="Proton donor/acceptor" evidence="5">
    <location>
        <position position="4338"/>
    </location>
</feature>
<dbReference type="PROSITE" id="PS00455">
    <property type="entry name" value="AMP_BINDING"/>
    <property type="match status" value="1"/>
</dbReference>
<keyword evidence="2" id="KW-0596">Phosphopantetheine</keyword>
<dbReference type="InterPro" id="IPR000873">
    <property type="entry name" value="AMP-dep_synth/lig_dom"/>
</dbReference>
<dbReference type="Pfam" id="PF00550">
    <property type="entry name" value="PP-binding"/>
    <property type="match status" value="4"/>
</dbReference>
<dbReference type="SUPFAM" id="SSF56801">
    <property type="entry name" value="Acetyl-CoA synthetase-like"/>
    <property type="match status" value="1"/>
</dbReference>
<keyword evidence="10" id="KW-1185">Reference proteome</keyword>
<dbReference type="Proteomes" id="UP000316726">
    <property type="component" value="Chromosome 8"/>
</dbReference>
<evidence type="ECO:0000259" key="8">
    <source>
        <dbReference type="PROSITE" id="PS52004"/>
    </source>
</evidence>
<dbReference type="InterPro" id="IPR036736">
    <property type="entry name" value="ACP-like_sf"/>
</dbReference>
<reference evidence="9 10" key="1">
    <citation type="submission" date="2018-07" db="EMBL/GenBank/DDBJ databases">
        <title>The complete nuclear genome of the prasinophyte Chloropicon primus (CCMP1205).</title>
        <authorList>
            <person name="Pombert J.-F."/>
            <person name="Otis C."/>
            <person name="Turmel M."/>
            <person name="Lemieux C."/>
        </authorList>
    </citation>
    <scope>NUCLEOTIDE SEQUENCE [LARGE SCALE GENOMIC DNA]</scope>
    <source>
        <strain evidence="9 10">CCMP1205</strain>
    </source>
</reference>
<dbReference type="InterPro" id="IPR001753">
    <property type="entry name" value="Enoyl-CoA_hydra/iso"/>
</dbReference>
<dbReference type="InterPro" id="IPR036291">
    <property type="entry name" value="NAD(P)-bd_dom_sf"/>
</dbReference>
<dbReference type="InterPro" id="IPR020806">
    <property type="entry name" value="PKS_PP-bd"/>
</dbReference>
<name>A0A5B8MT46_9CHLO</name>
<dbReference type="InterPro" id="IPR049552">
    <property type="entry name" value="PKS_DH_N"/>
</dbReference>
<dbReference type="InterPro" id="IPR013746">
    <property type="entry name" value="HMG_CoA_synt_C_dom"/>
</dbReference>
<proteinExistence type="inferred from homology"/>
<dbReference type="InterPro" id="IPR029045">
    <property type="entry name" value="ClpP/crotonase-like_dom_sf"/>
</dbReference>
<dbReference type="SUPFAM" id="SSF53901">
    <property type="entry name" value="Thiolase-like"/>
    <property type="match status" value="6"/>
</dbReference>
<dbReference type="SMART" id="SM00823">
    <property type="entry name" value="PKS_PP"/>
    <property type="match status" value="4"/>
</dbReference>
<dbReference type="Pfam" id="PF01154">
    <property type="entry name" value="HMG_CoA_synt_N"/>
    <property type="match status" value="2"/>
</dbReference>
<dbReference type="OrthoDB" id="1269963at2759"/>
<dbReference type="SMART" id="SM01294">
    <property type="entry name" value="PKS_PP_betabranch"/>
    <property type="match status" value="3"/>
</dbReference>
<dbReference type="SMART" id="SM00825">
    <property type="entry name" value="PKS_KS"/>
    <property type="match status" value="2"/>
</dbReference>
<dbReference type="InterPro" id="IPR025110">
    <property type="entry name" value="AMP-bd_C"/>
</dbReference>
<dbReference type="InterPro" id="IPR045851">
    <property type="entry name" value="AMP-bd_C_sf"/>
</dbReference>
<dbReference type="Gene3D" id="3.90.226.10">
    <property type="entry name" value="2-enoyl-CoA Hydratase, Chain A, domain 1"/>
    <property type="match status" value="6"/>
</dbReference>
<gene>
    <name evidence="9" type="ORF">A3770_08p53330</name>
</gene>
<dbReference type="Pfam" id="PF02801">
    <property type="entry name" value="Ketoacyl-synt_C"/>
    <property type="match status" value="2"/>
</dbReference>
<dbReference type="InterPro" id="IPR042104">
    <property type="entry name" value="PKS_dehydratase_sf"/>
</dbReference>
<feature type="binding site" evidence="6">
    <location>
        <position position="4347"/>
    </location>
    <ligand>
        <name>CoA</name>
        <dbReference type="ChEBI" id="CHEBI:57287"/>
    </ligand>
</feature>
<evidence type="ECO:0000256" key="4">
    <source>
        <dbReference type="ARBA" id="ARBA00022679"/>
    </source>
</evidence>
<dbReference type="STRING" id="1764295.A0A5B8MT46"/>
<dbReference type="InterPro" id="IPR014030">
    <property type="entry name" value="Ketoacyl_synth_N"/>
</dbReference>
<dbReference type="SUPFAM" id="SSF51735">
    <property type="entry name" value="NAD(P)-binding Rossmann-fold domains"/>
    <property type="match status" value="1"/>
</dbReference>
<dbReference type="Gene3D" id="3.40.50.12780">
    <property type="entry name" value="N-terminal domain of ligase-like"/>
    <property type="match status" value="1"/>
</dbReference>
<dbReference type="Gene3D" id="1.10.1200.10">
    <property type="entry name" value="ACP-like"/>
    <property type="match status" value="4"/>
</dbReference>
<comment type="similarity">
    <text evidence="1">Belongs to the thiolase-like superfamily. HMG-CoA synthase family.</text>
</comment>
<dbReference type="Gene3D" id="3.30.300.30">
    <property type="match status" value="1"/>
</dbReference>
<dbReference type="InterPro" id="IPR009081">
    <property type="entry name" value="PP-bd_ACP"/>
</dbReference>
<feature type="domain" description="Carrier" evidence="7">
    <location>
        <begin position="687"/>
        <end position="762"/>
    </location>
</feature>
<keyword evidence="4" id="KW-0808">Transferase</keyword>
<evidence type="ECO:0000256" key="1">
    <source>
        <dbReference type="ARBA" id="ARBA00007061"/>
    </source>
</evidence>
<dbReference type="GO" id="GO:0006084">
    <property type="term" value="P:acetyl-CoA metabolic process"/>
    <property type="evidence" value="ECO:0007669"/>
    <property type="project" value="InterPro"/>
</dbReference>
<feature type="active site" description="Acyl-thioester intermediate" evidence="5">
    <location>
        <position position="4213"/>
    </location>
</feature>
<accession>A0A5B8MT46</accession>
<dbReference type="InterPro" id="IPR057326">
    <property type="entry name" value="KR_dom"/>
</dbReference>
<evidence type="ECO:0000256" key="6">
    <source>
        <dbReference type="PIRSR" id="PIRSR610122-2"/>
    </source>
</evidence>
<dbReference type="InterPro" id="IPR016039">
    <property type="entry name" value="Thiolase-like"/>
</dbReference>
<feature type="domain" description="Carrier" evidence="7">
    <location>
        <begin position="4547"/>
        <end position="4622"/>
    </location>
</feature>
<dbReference type="GO" id="GO:0006633">
    <property type="term" value="P:fatty acid biosynthetic process"/>
    <property type="evidence" value="ECO:0007669"/>
    <property type="project" value="InterPro"/>
</dbReference>
<dbReference type="PROSITE" id="PS00606">
    <property type="entry name" value="KS3_1"/>
    <property type="match status" value="2"/>
</dbReference>
<sequence>MPSSKAMAEWLLEPPPVHDVWSMLVHGIRGNESRIAVCQDGEPVMTYKDLGDLVLRTAVFLERFWPRPGGQRIAVMMPNDLRVMGVHFAAAAMQAAVVNVNTHATANELAYVLEDSSPLSVLVAHVSYQNVVCGALDLLAGDGSVSVPPVCWVGERGSVWMQRRHHEHDTDTFFDEEIGKVDLSDGSGERFGGKAGEEFGFGVHVNPESPYQIYYTSGTTGKPKQVMLTQSIVCKHGYAMVHEMEMGKEDVWAHVAPMFHLVDAFAIYSVTYCGGRHVVIPAFEVSRVLSTLERECVTCVNMASTMLSILVNSPVAQVMDLSSMRILSCGGSPLAPATQKKVIALFGCRFFVSYGMTECCGKISMSLVDEELMAESSPAQVVDLVATSGRAFSILDVRVVDSDGRDILPDDTDVGEVIVKGPTVFDGYWGQSSFVEDGWFHTGDLARMNSEGYITIVDRSKDVILCGSENVYSVEVENVILQHPNVKAASVFGVPSEMMGEMVEAAVVCAPGTDVTKEELTRFCQGQLSDFKVPSSIHFMPRLPTNATGKVLKRMLSSHFAEAKMIRSALTLVAETGDLGDVQQMDADNPVLIQYPHESLNSVECLVNVLDRIPPARGVGIFVNSLVDKDLEEILPLLEAHSDRNIWVWVVSSPPEDLGYYRRLLPVTALDVLSARKKLASSGAGERGQSQAIQSTVKSLLATFDLENLQDDSPLFDSGLSSMQAVAFSSSLQESIGIELPTTLVFDYPTVDNIARYVEALVSEEKGTELPLAVSEKRLDSPGAEEISTAIVGTFVKLPRVAEGLTCLWNDAISCTPLSRWDFSARSRHTMFPNFGGFLVGVMNFDNEVFKMSFQETAFIDPQQRHLLESVSCLNHSLRGEAKLGASVGVVVGISLNDYAEKYPANQPGAYMATGGHLSAASGRLSYTFGYSGFSMSVDTACSSSLVSLHLTRVGMSINQVECGVACGVNLILSPRWSMICWKASMLTLDGRCKTLDSSADGYVRSEACGSVALAPLRYEDLSRGREAILRGSFVNQDGRSSGLTAPSGPAQAGLILSMLEISRMHPCDVSKLQMHGTGTALGDPIEVSAAFSALDVAMESRTEKLVLGAAKSAVGHAEAGAGMVGLEQLLAWTAHYTVPVLHLREMNPHLHHPMDKCASNGRPNFCVGRQFASSAVADRMLGSASAFAFQGTNANVLVEKLQFVSRRSRVPDLCCSHKQWISIESTPRALVDRVSLLREVEFGFGLNSRSKPAVFLQDHVIFGRKLFPGAAFFEIAYEAIAFMAPNDGKRKSVVASLLDCIIASPFTMKNPESVGTVRVRCNQHGAVDVFKSGSSATSFTGSTSLACSIDSNEKANETRLRRQDENGSCRSGRTMWEGGENEYCVPPNLMDCCLQLATVPESSSTEESRARIPVALSMYWSTVTHGPGLHDLHAWLDGDKHDSESNHSVSQSYPHKVLSLALGLQVKMPKALASDEAPRKAQMPQKSMAMLYFTTFRAENPRESAGLFGNRSSPHIAFDDLDATVPSARHALQIMHCIQSSQALNLKASVHTVSRSHNRLPMVGEMPSLHSHMLRSISRSFHCENAEFVPLNVQVSAYESGQSGFVFGVTGQKGEDCWREIQLEGGYSSSFKICQRPVGRLTVLNRMDKAEHALITGGSGALGRTVKAMMSELGCKNISLASRNARYNMEEVLSQESLTTVVVRCDMSSLEERDCLLRNGNFHSPNMTFVHASGALADSVFMNQRAKDLRSTFSSKVVVGDVVCDSLKNLKGKAVLFSSSASLLGAPGQSSYAGANAALNHFALAQRQKGCSVSALNYGPWGQSGMGSNQSLQHRFNRLGLGLLNPSDGLLALQKSMNTFGIGAPLRGDFESGFYGVINPSVDRPLDEYHPIYSQVALHASKALSGGAEPVPEEIVSEAKSEKVISQIKGAFEDIVGVEADVDSPLIESGMDSLGAVEFRSNLSQMFGLELPPTLVFDYPTIQEIARFLQGSIVEKPLGGDKTQISSTQPDPQELPVSVVEILDMVFKIPTLDEGSHSSSFLRLNTPHTKTPYDRWDIEADYSPARTVGTSYCRFAAYCRDIKSFDARSFKMSIQEATHIDPQQRILLQETSKILLLSPLTTDVMSQAGVYLGCMWDEYKEVLSSHGHGHTVFGIVGNGRSFMVGRVSYQFGLNGPCIVTDTACSSSLVAMHLGLHDIQGESCPSALVAGVNAILLADTVVQLCQLGALSPSGRCKTFDADADGYGRGEGFAVIHMGAPSGDTGAGVAVLGSAVNQDGRSSSFTAPHGPSQQSLILRALQRGKKSPQHVDYVSLHGTGTSLGDPIEVGAIGGMLQSAKFGSGESPDAHVLALGSSKASIGHTESTAGLAGLLLASFALTKSIGAPFRFRNMNPYVTSALKGWTSLAKAPLSATSLAHSEIAGTSSFGMSGVNSHCSLTALRSSSIPKRIVDGSTKHLYVHQSASSFVLYSEVKGNSVNPVKHTVRVDSNVPLCHFTSTIHSRKTLDESVLLEIADSQLQIMKRDANAKHFLVNCSFSRTPMLPAYLSSSSFPSLGSFSLEGSGPEPETRELLRGHCNFFSSGETLGGEKVSGTGQSVEAIFELQRRSERDDIFNFVGIPFGTLINATDFLADRLSRISLLSSVDCIHSNLNAIHQNNVLRVSLNAAGMSADGTGPALEGVQVGFTRSPRADGHDKVICYEGEVLTVVLNDPDSDNALGIEMLSELNQIFSKASKPIHLKANGRNFCFGAKVSEMENFMKGLELFGNLYSALLAYEHPIIVTCHGNTYGGGMLFPCLADIVVAQDSATFSFPEVKRGLVPGMVSLAAKQRIPEHVCRRLMLTGEQIGSLEAVNLGLVDFTVRGTDDLEGDFVASLSKHRDVSTHTKRLTKSSCWSEGLYHCLAFADDKVTEPSAAKVDCLDCTVEVKDGVCTLVIKDKTHLCGALEIGQSIEKVMLALAGAGIGERDATGVRVLLIELTAGSRDASASTAEDVNLGDASAIRRAQMQMIALLEYLQSLSHFTACTCSGDLSAMGLGITSSCDWVSAYSDAALPVSQMSSINALGPITLKCLDHRMGTTALYNCLSASEPVSAAGLCDLGMVNNVITSVEDNSLRNAISRARKLPDLAASATTEMMRKPLTPSSLMEAVWDVDLSSQQSPEDFAPTFAVTESDSISASIFTVDVSCPVDAFGERISVLRNIAAVLDVATSAGEQRLLVLENSSKEGDFTSFSEPPQDTKYSFIHAQTSLIRKLMQFKGVLIVVCKGAMTSDALVALGYADVVVAQDSATFSFPEVKRGLVPGMVSLAAKQRIPEHVCRRLMLTGEQIGSLEAVNLGLVDFTVRGTDDLEGDFVASLSKHRDVSTHTKRLTKSSCWSEGLYHCLAFADDKVTEPSAAKVDCLDCTVEVKDGVCTLVIKDKTHLCGALEIGQSIEKVMLALAGAGIGERDATGVRVLLIELTAGSRDASASTAEDVNLGDASAIRRAQMQMIALLEYLQSLSHFTACTCSGDLSAMGLGITSSCDWVSAYSDAALPVSQMSSSNALGPITLKCLDHRMGTTALYNCLSASEPVSAAGLCDLGMVNNVITSVEDNSLRNAISRARKLPDLAASATTEMMRKPLTPSSLMEAVWDVDLSSQQSPEDFAPTFAVTESDSISASIFTVDVSCPVDAFGERISVLKNIAAVLDVATSAGEQRLLVLENSSKEGDFTSFSEPPQDTKYSFIHAQTSLIRKLMQFKGVLIVVCKGAMTSDALVALGYADVVVAQDSATFSFPEVKRGLVPGMVSLAAKQRIPEHVCRRLMLTGEQIGSLEAVNLGLVDFTVSSDWVSEKKAFLMRLKRTPKQLLSIIKDSLPVKSVEDASLIMSDLIFGSYDIKEKEDKSLIELKMDGSIACIELKTRHLTFAFASRFQSIVQTLDGDSSVGAVIIWSSAEHFSTGGRLSGEESHHAFMQKEVPELALMLYTFYTSFSCIQTLEVPLFAAVQGKLIGAGVSLSLWFDSRICRETTSFQVNFLHLSLSPGLGMTGTYSDSTDLLDKAKEIVRNTLGTFNRPSAYASIFRHRVGLEVLRKEAWIQAQTFIHGKPKSQSQAHSQTESLPSRPSNVGISGIYVYIPEFAVSQQELEKYDNCEGKYTNGLGQKALSCCNDNEDSVSFALNAVRGLMESHRIPYDAIGRVEVGTESCVDRSKSIKSFLMRLFEEKGNTSVEGVDNTNACYGGTAAFFNSIAWMQSEAWDGRYAIVVASDIASYTTRFHFSSAAAAVAMLITPDARVVLEPARATCMKDTYDFHKPVADIQPFAHLDGPYSVQCYLEGFKTCFNALRSKLGVEKLVEAMDYMIFHSPNTRLVKKALKSLLLSEKFKVSQLQDIFSEKVGDSLFVSERIGNPYTASAYCNIASLFMQVTGQECAGKRVMVYSYGSGYASSLYVLHVRQGLDTGSLQERLNTRTFVPPSDFVEMTQNFARVHASCGIKPISQSTTKGRYYLEEVDSDGKRTYMLAGGEDSIRFPESSIVSWRIDSQYDVSLKPRGQARDAAAVAPTVQAAPPAQSSNIKEHVDDTVSKLISEMLGEDVPANQPLMELGIDSLEAVELRNNLNESFGVELPATVMFDYTTMKSLQDYIGSVLPTASKPKAIAKSTPLSGRMSVTTPARASNVGISGIYVYIPEFAVSQQELEKYDNCEGKYTNGLGQKALSCCNDNEDSVSFALNAVRGLMESHRIPYDAIGRVEVGTESCVDRSKSIKSFLMRLFEEKGNTSVEGVDNTNACYGGTAAFFNSIAWMQSEAWDGRYAIVVASDIASYTTRFHFSSAAAAVAMLITPDARVVLEPARATCMKDTYDFHKPVADIQPFAHLDGPYSVQCYLEGFKTCFNALRSKLGVEKLVEAMDYMIFHSPNTRLVKKALKSLLLSEKFKVSQLQDIFSEKVGDSLFVSERIGNPYTASAYCNIASLFMQVTGQECAGKRVMVYSYGSGYASSLYVLHVRQGLDTGSLQERLNTRTFVPPSDFVEMTQNFARVHASCGIKPISQSTTKGRYYLEEVDSDGKRTYMLAGGEDSIRFPESSIVSWRIDSQYDVSLKPRGQARDAAAVAPTVQAAPPAQSSNIKEHVDDTVSKLISEMLGEDVPANQPLMELGIDSLEAVELRNNLNESFGVELPATVMFDYSTVELLSEFILGVVDVNDAKSLKDKESTLERAMAMGPPLDMKKDSLAYILDWRELFSGNVEEPFVERLAMQSDDTQANVPYRRFRNMNPYVTSALKGWTSLAKAPLSATSLAHSEIAGTSSFGMTETHISTTI</sequence>
<dbReference type="Gene3D" id="3.40.50.720">
    <property type="entry name" value="NAD(P)-binding Rossmann-like Domain"/>
    <property type="match status" value="1"/>
</dbReference>
<dbReference type="PANTHER" id="PTHR43775">
    <property type="entry name" value="FATTY ACID SYNTHASE"/>
    <property type="match status" value="1"/>
</dbReference>
<dbReference type="InterPro" id="IPR050091">
    <property type="entry name" value="PKS_NRPS_Biosynth_Enz"/>
</dbReference>
<dbReference type="Pfam" id="PF13193">
    <property type="entry name" value="AMP-binding_C"/>
    <property type="match status" value="1"/>
</dbReference>
<keyword evidence="3" id="KW-0597">Phosphoprotein</keyword>
<feature type="domain" description="Ketosynthase family 3 (KS3)" evidence="8">
    <location>
        <begin position="769"/>
        <end position="1201"/>
    </location>
</feature>
<dbReference type="PANTHER" id="PTHR43775:SF37">
    <property type="entry name" value="SI:DKEY-61P9.11"/>
    <property type="match status" value="1"/>
</dbReference>
<dbReference type="GO" id="GO:0004312">
    <property type="term" value="F:fatty acid synthase activity"/>
    <property type="evidence" value="ECO:0007669"/>
    <property type="project" value="TreeGrafter"/>
</dbReference>
<dbReference type="Pfam" id="PF00501">
    <property type="entry name" value="AMP-binding"/>
    <property type="match status" value="1"/>
</dbReference>
<dbReference type="InterPro" id="IPR010122">
    <property type="entry name" value="HMG_CoA_synthase_euk"/>
</dbReference>
<evidence type="ECO:0000313" key="10">
    <source>
        <dbReference type="Proteomes" id="UP000316726"/>
    </source>
</evidence>
<dbReference type="InterPro" id="IPR013528">
    <property type="entry name" value="HMG_CoA_synth_N"/>
</dbReference>
<dbReference type="SUPFAM" id="SSF47336">
    <property type="entry name" value="ACP-like"/>
    <property type="match status" value="4"/>
</dbReference>
<dbReference type="EMBL" id="CP031041">
    <property type="protein sequence ID" value="QDZ22815.1"/>
    <property type="molecule type" value="Genomic_DNA"/>
</dbReference>
<organism evidence="9 10">
    <name type="scientific">Chloropicon primus</name>
    <dbReference type="NCBI Taxonomy" id="1764295"/>
    <lineage>
        <taxon>Eukaryota</taxon>
        <taxon>Viridiplantae</taxon>
        <taxon>Chlorophyta</taxon>
        <taxon>Chloropicophyceae</taxon>
        <taxon>Chloropicales</taxon>
        <taxon>Chloropicaceae</taxon>
        <taxon>Chloropicon</taxon>
    </lineage>
</organism>
<dbReference type="GO" id="GO:0010142">
    <property type="term" value="P:farnesyl diphosphate biosynthetic process, mevalonate pathway"/>
    <property type="evidence" value="ECO:0007669"/>
    <property type="project" value="InterPro"/>
</dbReference>
<evidence type="ECO:0000256" key="3">
    <source>
        <dbReference type="ARBA" id="ARBA00022553"/>
    </source>
</evidence>
<dbReference type="Pfam" id="PF21089">
    <property type="entry name" value="PKS_DH_N"/>
    <property type="match status" value="1"/>
</dbReference>